<dbReference type="Gene3D" id="1.10.472.80">
    <property type="entry name" value="Ypt/Rab-GAP domain of gyp1p, domain 3"/>
    <property type="match status" value="1"/>
</dbReference>
<gene>
    <name evidence="3" type="ORF">BSTOLATCC_MIC65224</name>
</gene>
<dbReference type="FunFam" id="1.10.8.270:FF:000001">
    <property type="entry name" value="TBC1 domain family member 1"/>
    <property type="match status" value="1"/>
</dbReference>
<dbReference type="InterPro" id="IPR050302">
    <property type="entry name" value="Rab_GAP_TBC_domain"/>
</dbReference>
<dbReference type="PANTHER" id="PTHR47219">
    <property type="entry name" value="RAB GTPASE-ACTIVATING PROTEIN 1-LIKE"/>
    <property type="match status" value="1"/>
</dbReference>
<feature type="domain" description="Rab-GAP TBC" evidence="2">
    <location>
        <begin position="61"/>
        <end position="249"/>
    </location>
</feature>
<reference evidence="3" key="1">
    <citation type="submission" date="2021-09" db="EMBL/GenBank/DDBJ databases">
        <authorList>
            <consortium name="AG Swart"/>
            <person name="Singh M."/>
            <person name="Singh A."/>
            <person name="Seah K."/>
            <person name="Emmerich C."/>
        </authorList>
    </citation>
    <scope>NUCLEOTIDE SEQUENCE</scope>
    <source>
        <strain evidence="3">ATCC30299</strain>
    </source>
</reference>
<dbReference type="AlphaFoldDB" id="A0AAU9K8K7"/>
<dbReference type="Gene3D" id="1.10.10.750">
    <property type="entry name" value="Ypt/Rab-GAP domain of gyp1p, domain 1"/>
    <property type="match status" value="1"/>
</dbReference>
<evidence type="ECO:0000259" key="2">
    <source>
        <dbReference type="PROSITE" id="PS50086"/>
    </source>
</evidence>
<dbReference type="PROSITE" id="PS50086">
    <property type="entry name" value="TBC_RABGAP"/>
    <property type="match status" value="1"/>
</dbReference>
<name>A0AAU9K8K7_9CILI</name>
<evidence type="ECO:0000313" key="4">
    <source>
        <dbReference type="Proteomes" id="UP001162131"/>
    </source>
</evidence>
<dbReference type="GO" id="GO:0005096">
    <property type="term" value="F:GTPase activator activity"/>
    <property type="evidence" value="ECO:0007669"/>
    <property type="project" value="UniProtKB-KW"/>
</dbReference>
<dbReference type="InterPro" id="IPR035969">
    <property type="entry name" value="Rab-GAP_TBC_sf"/>
</dbReference>
<dbReference type="GO" id="GO:0031267">
    <property type="term" value="F:small GTPase binding"/>
    <property type="evidence" value="ECO:0007669"/>
    <property type="project" value="TreeGrafter"/>
</dbReference>
<accession>A0AAU9K8K7</accession>
<dbReference type="FunFam" id="1.10.10.750:FF:000001">
    <property type="entry name" value="TBC1 domain family member 10A"/>
    <property type="match status" value="1"/>
</dbReference>
<organism evidence="3 4">
    <name type="scientific">Blepharisma stoltei</name>
    <dbReference type="NCBI Taxonomy" id="1481888"/>
    <lineage>
        <taxon>Eukaryota</taxon>
        <taxon>Sar</taxon>
        <taxon>Alveolata</taxon>
        <taxon>Ciliophora</taxon>
        <taxon>Postciliodesmatophora</taxon>
        <taxon>Heterotrichea</taxon>
        <taxon>Heterotrichida</taxon>
        <taxon>Blepharismidae</taxon>
        <taxon>Blepharisma</taxon>
    </lineage>
</organism>
<evidence type="ECO:0000313" key="3">
    <source>
        <dbReference type="EMBL" id="CAG9335905.1"/>
    </source>
</evidence>
<dbReference type="InterPro" id="IPR000195">
    <property type="entry name" value="Rab-GAP-TBC_dom"/>
</dbReference>
<dbReference type="EMBL" id="CAJZBQ010000063">
    <property type="protein sequence ID" value="CAG9335905.1"/>
    <property type="molecule type" value="Genomic_DNA"/>
</dbReference>
<dbReference type="Proteomes" id="UP001162131">
    <property type="component" value="Unassembled WGS sequence"/>
</dbReference>
<keyword evidence="1" id="KW-0343">GTPase activation</keyword>
<keyword evidence="4" id="KW-1185">Reference proteome</keyword>
<dbReference type="SUPFAM" id="SSF47923">
    <property type="entry name" value="Ypt/Rab-GAP domain of gyp1p"/>
    <property type="match status" value="2"/>
</dbReference>
<comment type="caution">
    <text evidence="3">The sequence shown here is derived from an EMBL/GenBank/DDBJ whole genome shotgun (WGS) entry which is preliminary data.</text>
</comment>
<protein>
    <recommendedName>
        <fullName evidence="2">Rab-GAP TBC domain-containing protein</fullName>
    </recommendedName>
</protein>
<dbReference type="SMART" id="SM00164">
    <property type="entry name" value="TBC"/>
    <property type="match status" value="1"/>
</dbReference>
<proteinExistence type="predicted"/>
<dbReference type="Pfam" id="PF00566">
    <property type="entry name" value="RabGAP-TBC"/>
    <property type="match status" value="1"/>
</dbReference>
<dbReference type="Gene3D" id="1.10.8.270">
    <property type="entry name" value="putative rabgap domain of human tbc1 domain family member 14 like domains"/>
    <property type="match status" value="1"/>
</dbReference>
<dbReference type="PANTHER" id="PTHR47219:SF9">
    <property type="entry name" value="GTPASE ACTIVATING PROTEIN AND CENTROSOME-ASSOCIATED, ISOFORM B"/>
    <property type="match status" value="1"/>
</dbReference>
<sequence>MIEHIDKHGFISNEPRTDSTLTHFQVNARIEKWINMLANWPDYSNYSTSKYKALKRRCRKGIPSNIRSRAWFMLCKGLEVKNSYPNHLYFRLCNREEDPPCMHDITKDVNRTFPEHVLFMGQDGQHSLTNVLRAYAFLDPEIGYCQGMAYIVGVFLMHMDEESSFWMLVSFMYNYQMRGYYMQGMTKVYQSLYKANYLLKLHEPSLWKKFSDVEFYPQIYATQWFMTLFIFSFKIDTVLRIWDCFLLEGPKIIFRVFLGFFKLYKNELRDLDFENLLMAIRRIETNLDADSLLRAAFSISLSRKELADIDREYQNSPNPALLN</sequence>
<evidence type="ECO:0000256" key="1">
    <source>
        <dbReference type="ARBA" id="ARBA00022468"/>
    </source>
</evidence>